<evidence type="ECO:0000313" key="2">
    <source>
        <dbReference type="Proteomes" id="UP001064048"/>
    </source>
</evidence>
<keyword evidence="2" id="KW-1185">Reference proteome</keyword>
<protein>
    <submittedName>
        <fullName evidence="1">Uncharacterized protein</fullName>
    </submittedName>
</protein>
<gene>
    <name evidence="1" type="ORF">MSG28_015669</name>
</gene>
<name>A0ACC0KBU0_CHOFU</name>
<accession>A0ACC0KBU0</accession>
<reference evidence="1 2" key="1">
    <citation type="journal article" date="2022" name="Genome Biol. Evol.">
        <title>The Spruce Budworm Genome: Reconstructing the Evolutionary History of Antifreeze Proteins.</title>
        <authorList>
            <person name="Beliveau C."/>
            <person name="Gagne P."/>
            <person name="Picq S."/>
            <person name="Vernygora O."/>
            <person name="Keeling C.I."/>
            <person name="Pinkney K."/>
            <person name="Doucet D."/>
            <person name="Wen F."/>
            <person name="Johnston J.S."/>
            <person name="Maaroufi H."/>
            <person name="Boyle B."/>
            <person name="Laroche J."/>
            <person name="Dewar K."/>
            <person name="Juretic N."/>
            <person name="Blackburn G."/>
            <person name="Nisole A."/>
            <person name="Brunet B."/>
            <person name="Brandao M."/>
            <person name="Lumley L."/>
            <person name="Duan J."/>
            <person name="Quan G."/>
            <person name="Lucarotti C.J."/>
            <person name="Roe A.D."/>
            <person name="Sperling F.A.H."/>
            <person name="Levesque R.C."/>
            <person name="Cusson M."/>
        </authorList>
    </citation>
    <scope>NUCLEOTIDE SEQUENCE [LARGE SCALE GENOMIC DNA]</scope>
    <source>
        <strain evidence="1">Glfc:IPQL:Cfum</strain>
    </source>
</reference>
<proteinExistence type="predicted"/>
<dbReference type="Proteomes" id="UP001064048">
    <property type="component" value="Chromosome 29"/>
</dbReference>
<evidence type="ECO:0000313" key="1">
    <source>
        <dbReference type="EMBL" id="KAI8433671.1"/>
    </source>
</evidence>
<organism evidence="1 2">
    <name type="scientific">Choristoneura fumiferana</name>
    <name type="common">Spruce budworm moth</name>
    <name type="synonym">Archips fumiferana</name>
    <dbReference type="NCBI Taxonomy" id="7141"/>
    <lineage>
        <taxon>Eukaryota</taxon>
        <taxon>Metazoa</taxon>
        <taxon>Ecdysozoa</taxon>
        <taxon>Arthropoda</taxon>
        <taxon>Hexapoda</taxon>
        <taxon>Insecta</taxon>
        <taxon>Pterygota</taxon>
        <taxon>Neoptera</taxon>
        <taxon>Endopterygota</taxon>
        <taxon>Lepidoptera</taxon>
        <taxon>Glossata</taxon>
        <taxon>Ditrysia</taxon>
        <taxon>Tortricoidea</taxon>
        <taxon>Tortricidae</taxon>
        <taxon>Tortricinae</taxon>
        <taxon>Choristoneura</taxon>
    </lineage>
</organism>
<comment type="caution">
    <text evidence="1">The sequence shown here is derived from an EMBL/GenBank/DDBJ whole genome shotgun (WGS) entry which is preliminary data.</text>
</comment>
<dbReference type="EMBL" id="CM046129">
    <property type="protein sequence ID" value="KAI8433671.1"/>
    <property type="molecule type" value="Genomic_DNA"/>
</dbReference>
<sequence length="160" mass="18768">MFRYHRLPNHELTSVEDCHLPKEDYEAVPIQHAVRVVSVRNRRTIEMNLTVVKKTLPLLTTIRVYKLVKNKRMPDHIVSNLSCKNPVISLLWKQIRFKYDRNCCMLPGLMVINHLNMDDFLHNPRKIATLPAGTRIYDFQLHTKRGVMLCLSTRVEGVNH</sequence>